<dbReference type="EMBL" id="CAGKOT010000027">
    <property type="protein sequence ID" value="CAB5369773.1"/>
    <property type="molecule type" value="Genomic_DNA"/>
</dbReference>
<proteinExistence type="predicted"/>
<keyword evidence="3 5" id="KW-1133">Transmembrane helix</keyword>
<evidence type="ECO:0000256" key="3">
    <source>
        <dbReference type="ARBA" id="ARBA00022989"/>
    </source>
</evidence>
<feature type="domain" description="Anoctamin alpha-beta plait" evidence="7">
    <location>
        <begin position="62"/>
        <end position="190"/>
    </location>
</feature>
<comment type="caution">
    <text evidence="8">The sequence shown here is derived from an EMBL/GenBank/DDBJ whole genome shotgun (WGS) entry which is preliminary data.</text>
</comment>
<feature type="transmembrane region" description="Helical" evidence="5">
    <location>
        <begin position="374"/>
        <end position="393"/>
    </location>
</feature>
<dbReference type="Pfam" id="PF20877">
    <property type="entry name" value="Anoctamin_N"/>
    <property type="match status" value="1"/>
</dbReference>
<dbReference type="InterPro" id="IPR007632">
    <property type="entry name" value="Anoctamin"/>
</dbReference>
<feature type="transmembrane region" description="Helical" evidence="5">
    <location>
        <begin position="263"/>
        <end position="281"/>
    </location>
</feature>
<dbReference type="GO" id="GO:0016020">
    <property type="term" value="C:membrane"/>
    <property type="evidence" value="ECO:0007669"/>
    <property type="project" value="UniProtKB-SubCell"/>
</dbReference>
<feature type="domain" description="Anoctamin transmembrane" evidence="6">
    <location>
        <begin position="224"/>
        <end position="672"/>
    </location>
</feature>
<dbReference type="Pfam" id="PF04547">
    <property type="entry name" value="Anoctamin"/>
    <property type="match status" value="1"/>
</dbReference>
<feature type="transmembrane region" description="Helical" evidence="5">
    <location>
        <begin position="420"/>
        <end position="440"/>
    </location>
</feature>
<feature type="transmembrane region" description="Helical" evidence="5">
    <location>
        <begin position="475"/>
        <end position="497"/>
    </location>
</feature>
<dbReference type="AlphaFoldDB" id="A0A915ZAX5"/>
<evidence type="ECO:0008006" key="10">
    <source>
        <dbReference type="Google" id="ProtNLM"/>
    </source>
</evidence>
<keyword evidence="4 5" id="KW-0472">Membrane</keyword>
<evidence type="ECO:0000256" key="4">
    <source>
        <dbReference type="ARBA" id="ARBA00023136"/>
    </source>
</evidence>
<dbReference type="InterPro" id="IPR049452">
    <property type="entry name" value="Anoctamin_TM"/>
</dbReference>
<dbReference type="OrthoDB" id="296386at2759"/>
<sequence>MNFTPGAYKNKRSSNSFCNLTLIMSKNSDAVSQVNSTNLAQGTDKLLFHQIRQKGNKDIFADYIILLRTIPTKSTDKEEHKKKLEETCRKVIYSLEQAGLQAEVRRGSDKLIFIFVLCDLHRLKREVETSRINDWFAGVRVKDIQDDNEVENDEPLPDSERLRLVYEIITKPVQEKGAGINPGLGDFELVESILLLQDDEYNEEWIKTWSTKWIIEKEDLLRLRNHFGEKIAYYFAFLQYYCVWLIVPSIVGLFTWLTLSEYSIFYGVSIALWSIVFVEFWRRKEYELSVWWGVRNYSRVERCRPTFQEEYYIPDPITGENKPYFSPWRRWLRRAVAAPIIIMFSLTLSVTLLFYILLNVIMSDYYDGPFREELMYLPTVAYCALVPALNMFYTKIARRLNEYENYETESYYEFNLSQKIFISNFLIGNLSIFFIGWIYIPFNYEIGQYFGSFFEIFGLSVTIEPVGPERLMNELKYFVLTGQIMSLFMEIALPYLLRAGAVGVKKIQRTTTKDDARNEDESAFLKRIRKEAKLPVYDIFEDYAEIITQFGYVSLFSVIWPLTPIAALINNLVELRSDAIKLCVHTRRPIPHRADSIGPWLENLELLTWLSAITNPSLLYLYHPTSKAFSSASLIVMMALIFCTEHIFSIVRYIVRQMMSAIPSSADDYIKSQEYNAKKRLLEKRAPAIKRQISNQEKGGTWTWGNDLEESLRSAIHDYKTE</sequence>
<feature type="transmembrane region" description="Helical" evidence="5">
    <location>
        <begin position="634"/>
        <end position="655"/>
    </location>
</feature>
<accession>A0A915ZAX5</accession>
<feature type="transmembrane region" description="Helical" evidence="5">
    <location>
        <begin position="231"/>
        <end position="257"/>
    </location>
</feature>
<evidence type="ECO:0000256" key="1">
    <source>
        <dbReference type="ARBA" id="ARBA00004141"/>
    </source>
</evidence>
<dbReference type="InterPro" id="IPR049456">
    <property type="entry name" value="Anoctamin_N_fung"/>
</dbReference>
<evidence type="ECO:0000259" key="6">
    <source>
        <dbReference type="Pfam" id="PF04547"/>
    </source>
</evidence>
<gene>
    <name evidence="8" type="ORF">CHRIB12_LOCUS12314</name>
</gene>
<evidence type="ECO:0000256" key="2">
    <source>
        <dbReference type="ARBA" id="ARBA00022692"/>
    </source>
</evidence>
<dbReference type="GO" id="GO:0005254">
    <property type="term" value="F:chloride channel activity"/>
    <property type="evidence" value="ECO:0007669"/>
    <property type="project" value="TreeGrafter"/>
</dbReference>
<dbReference type="VEuPathDB" id="FungiDB:RhiirFUN_021062"/>
<evidence type="ECO:0000256" key="5">
    <source>
        <dbReference type="SAM" id="Phobius"/>
    </source>
</evidence>
<evidence type="ECO:0000313" key="9">
    <source>
        <dbReference type="Proteomes" id="UP000684084"/>
    </source>
</evidence>
<feature type="transmembrane region" description="Helical" evidence="5">
    <location>
        <begin position="550"/>
        <end position="573"/>
    </location>
</feature>
<keyword evidence="2 5" id="KW-0812">Transmembrane</keyword>
<dbReference type="GO" id="GO:0032541">
    <property type="term" value="C:cortical endoplasmic reticulum"/>
    <property type="evidence" value="ECO:0007669"/>
    <property type="project" value="TreeGrafter"/>
</dbReference>
<dbReference type="Proteomes" id="UP000684084">
    <property type="component" value="Unassembled WGS sequence"/>
</dbReference>
<name>A0A915ZAX5_9GLOM</name>
<evidence type="ECO:0000259" key="7">
    <source>
        <dbReference type="Pfam" id="PF20877"/>
    </source>
</evidence>
<protein>
    <recommendedName>
        <fullName evidence="10">DUF590-domain-containing protein</fullName>
    </recommendedName>
</protein>
<organism evidence="8 9">
    <name type="scientific">Rhizophagus irregularis</name>
    <dbReference type="NCBI Taxonomy" id="588596"/>
    <lineage>
        <taxon>Eukaryota</taxon>
        <taxon>Fungi</taxon>
        <taxon>Fungi incertae sedis</taxon>
        <taxon>Mucoromycota</taxon>
        <taxon>Glomeromycotina</taxon>
        <taxon>Glomeromycetes</taxon>
        <taxon>Glomerales</taxon>
        <taxon>Glomeraceae</taxon>
        <taxon>Rhizophagus</taxon>
    </lineage>
</organism>
<evidence type="ECO:0000313" key="8">
    <source>
        <dbReference type="EMBL" id="CAB5369773.1"/>
    </source>
</evidence>
<reference evidence="8" key="1">
    <citation type="submission" date="2020-05" db="EMBL/GenBank/DDBJ databases">
        <authorList>
            <person name="Rincon C."/>
            <person name="Sanders R I."/>
            <person name="Robbins C."/>
            <person name="Chaturvedi A."/>
        </authorList>
    </citation>
    <scope>NUCLEOTIDE SEQUENCE</scope>
    <source>
        <strain evidence="8">CHB12</strain>
    </source>
</reference>
<dbReference type="PANTHER" id="PTHR12308:SF73">
    <property type="entry name" value="ANOCTAMIN"/>
    <property type="match status" value="1"/>
</dbReference>
<feature type="transmembrane region" description="Helical" evidence="5">
    <location>
        <begin position="336"/>
        <end position="362"/>
    </location>
</feature>
<comment type="subcellular location">
    <subcellularLocation>
        <location evidence="1">Membrane</location>
        <topology evidence="1">Multi-pass membrane protein</topology>
    </subcellularLocation>
</comment>
<dbReference type="PANTHER" id="PTHR12308">
    <property type="entry name" value="ANOCTAMIN"/>
    <property type="match status" value="1"/>
</dbReference>